<keyword evidence="2 5" id="KW-0812">Transmembrane</keyword>
<dbReference type="RefSeq" id="XP_028282036.1">
    <property type="nucleotide sequence ID" value="XM_028426235.1"/>
</dbReference>
<protein>
    <submittedName>
        <fullName evidence="8">Dendritic cell-specific transmembrane protein</fullName>
    </submittedName>
</protein>
<comment type="subcellular location">
    <subcellularLocation>
        <location evidence="1">Membrane</location>
        <topology evidence="1">Multi-pass membrane protein</topology>
    </subcellularLocation>
</comment>
<evidence type="ECO:0000313" key="7">
    <source>
        <dbReference type="Proteomes" id="UP000515145"/>
    </source>
</evidence>
<proteinExistence type="predicted"/>
<dbReference type="InterPro" id="IPR051856">
    <property type="entry name" value="CSR-E3_Ligase_Protein"/>
</dbReference>
<dbReference type="AlphaFoldDB" id="A0A6P7K2U0"/>
<dbReference type="GeneID" id="114448964"/>
<dbReference type="InParanoid" id="A0A6P7K2U0"/>
<feature type="transmembrane region" description="Helical" evidence="5">
    <location>
        <begin position="36"/>
        <end position="58"/>
    </location>
</feature>
<evidence type="ECO:0000259" key="6">
    <source>
        <dbReference type="Pfam" id="PF07782"/>
    </source>
</evidence>
<feature type="transmembrane region" description="Helical" evidence="5">
    <location>
        <begin position="64"/>
        <end position="85"/>
    </location>
</feature>
<accession>A0A6P7K2U0</accession>
<feature type="domain" description="Dendritic cell-specific transmembrane protein-like" evidence="6">
    <location>
        <begin position="248"/>
        <end position="433"/>
    </location>
</feature>
<evidence type="ECO:0000256" key="1">
    <source>
        <dbReference type="ARBA" id="ARBA00004141"/>
    </source>
</evidence>
<keyword evidence="3 5" id="KW-1133">Transmembrane helix</keyword>
<evidence type="ECO:0000256" key="3">
    <source>
        <dbReference type="ARBA" id="ARBA00022989"/>
    </source>
</evidence>
<name>A0A6P7K2U0_9TELE</name>
<dbReference type="CTD" id="81501"/>
<evidence type="ECO:0000313" key="8">
    <source>
        <dbReference type="RefSeq" id="XP_028282036.1"/>
    </source>
</evidence>
<dbReference type="GO" id="GO:0016020">
    <property type="term" value="C:membrane"/>
    <property type="evidence" value="ECO:0007669"/>
    <property type="project" value="UniProtKB-SubCell"/>
</dbReference>
<feature type="transmembrane region" description="Helical" evidence="5">
    <location>
        <begin position="222"/>
        <end position="239"/>
    </location>
</feature>
<dbReference type="OrthoDB" id="9949280at2759"/>
<evidence type="ECO:0000256" key="5">
    <source>
        <dbReference type="SAM" id="Phobius"/>
    </source>
</evidence>
<gene>
    <name evidence="8" type="primary">dcstamp</name>
</gene>
<dbReference type="PANTHER" id="PTHR21041">
    <property type="entry name" value="DENDRITIC CELL-SPECIFIC TRANSMEMBRANE PROTEIN"/>
    <property type="match status" value="1"/>
</dbReference>
<evidence type="ECO:0000256" key="4">
    <source>
        <dbReference type="ARBA" id="ARBA00023136"/>
    </source>
</evidence>
<feature type="transmembrane region" description="Helical" evidence="5">
    <location>
        <begin position="383"/>
        <end position="405"/>
    </location>
</feature>
<reference evidence="8" key="1">
    <citation type="submission" date="2025-08" db="UniProtKB">
        <authorList>
            <consortium name="RefSeq"/>
        </authorList>
    </citation>
    <scope>IDENTIFICATION</scope>
</reference>
<evidence type="ECO:0000256" key="2">
    <source>
        <dbReference type="ARBA" id="ARBA00022692"/>
    </source>
</evidence>
<keyword evidence="4 5" id="KW-0472">Membrane</keyword>
<keyword evidence="7" id="KW-1185">Reference proteome</keyword>
<dbReference type="InterPro" id="IPR012858">
    <property type="entry name" value="DC_STAMP-like"/>
</dbReference>
<feature type="transmembrane region" description="Helical" evidence="5">
    <location>
        <begin position="310"/>
        <end position="330"/>
    </location>
</feature>
<organism evidence="7 8">
    <name type="scientific">Parambassis ranga</name>
    <name type="common">Indian glassy fish</name>
    <dbReference type="NCBI Taxonomy" id="210632"/>
    <lineage>
        <taxon>Eukaryota</taxon>
        <taxon>Metazoa</taxon>
        <taxon>Chordata</taxon>
        <taxon>Craniata</taxon>
        <taxon>Vertebrata</taxon>
        <taxon>Euteleostomi</taxon>
        <taxon>Actinopterygii</taxon>
        <taxon>Neopterygii</taxon>
        <taxon>Teleostei</taxon>
        <taxon>Neoteleostei</taxon>
        <taxon>Acanthomorphata</taxon>
        <taxon>Ovalentaria</taxon>
        <taxon>Ambassidae</taxon>
        <taxon>Parambassis</taxon>
    </lineage>
</organism>
<dbReference type="Pfam" id="PF07782">
    <property type="entry name" value="DC_STAMP"/>
    <property type="match status" value="1"/>
</dbReference>
<dbReference type="PANTHER" id="PTHR21041:SF2">
    <property type="entry name" value="DENDRITIC CELL-SPECIFIC TRANSMEMBRANE PROTEIN"/>
    <property type="match status" value="1"/>
</dbReference>
<dbReference type="Proteomes" id="UP000515145">
    <property type="component" value="Chromosome 16"/>
</dbReference>
<sequence length="478" mass="53879">MLLSWITIKQHLQDVGVVAVDVFTTGKRDGFRRTAILLLACSISSLLLSCLLLLYLLFTLDYELAVAGGISGCFGTLLTVAFFLSKRGRCLGTLFVISLFMKKSRNLLLTAGTSLVVLKNIHNIVENLTRLVSSMICNLKAKKASITAPFANYVKMLEWIGSVLKGVTDFGVVNLDSKLKVSPRLESEKFKWRLAEAEQKLNETVKYAQGVMDTVSSVTDRMFPAVSFLVLMVFIALHIKKYCSDMKYQNRFISSRFVRFDEKQKAEGRPHVLPLTAEEEKLYTSIPSARPSAREGRAVFKFGIPVATHFVAWVIFITVDALLYCFIDIITTRLSELEPFHVPLLMSIKGITVGIPFLKENHQKDFSYSVTLFERKCLPKPKLLLYTSVLPLTAILLTLLVMALMASKMSQLRLMVCEQFFTNAAELRVEYLHGKILRKRLKTRKEKKSGSSAASLVVKPQFWCPLLFHPKENPQSIV</sequence>